<name>A0ACA9KI35_9GLOM</name>
<organism evidence="1 2">
    <name type="scientific">Scutellospora calospora</name>
    <dbReference type="NCBI Taxonomy" id="85575"/>
    <lineage>
        <taxon>Eukaryota</taxon>
        <taxon>Fungi</taxon>
        <taxon>Fungi incertae sedis</taxon>
        <taxon>Mucoromycota</taxon>
        <taxon>Glomeromycotina</taxon>
        <taxon>Glomeromycetes</taxon>
        <taxon>Diversisporales</taxon>
        <taxon>Gigasporaceae</taxon>
        <taxon>Scutellospora</taxon>
    </lineage>
</organism>
<protein>
    <submittedName>
        <fullName evidence="1">3730_t:CDS:1</fullName>
    </submittedName>
</protein>
<gene>
    <name evidence="1" type="ORF">SCALOS_LOCUS2111</name>
</gene>
<comment type="caution">
    <text evidence="1">The sequence shown here is derived from an EMBL/GenBank/DDBJ whole genome shotgun (WGS) entry which is preliminary data.</text>
</comment>
<reference evidence="1" key="1">
    <citation type="submission" date="2021-06" db="EMBL/GenBank/DDBJ databases">
        <authorList>
            <person name="Kallberg Y."/>
            <person name="Tangrot J."/>
            <person name="Rosling A."/>
        </authorList>
    </citation>
    <scope>NUCLEOTIDE SEQUENCE</scope>
    <source>
        <strain evidence="1">AU212A</strain>
    </source>
</reference>
<feature type="non-terminal residue" evidence="1">
    <location>
        <position position="1"/>
    </location>
</feature>
<sequence>VLTKNPNYNREILFRNANNEWKKYKKDPNIQRIIDKFFNTPVPLQGFPILYIQHSTQSINNNSYVNITPQVVSQTTPQLPLQELNELNELSRANAVAQKEVINQINKVEKKLIELITLNDTINDFQLHQDLYVHYQQKCRLRKEKRVREKNEVVIYDHAGRPSVLFEHPDLLEHMHNSIKFGAADAKRRKEIIKHALQLFLPNNRNAITARAHHHPALIGIANVSRSKKKEHVDTYYCLASIKASKTFTSTFPNISVLVSQDDKAKVNVGIATVGRTFQTIQSIAEPVELEDHDFPIRISQKLVPSVYLIINPADSNDTIRTRQLAIYVQPQWYIESSSLTYMQDLINLSSMKEYEEVFKINNIVKPVWILLTDGGPDENPQFIKNIYQYCYLFKKLDLDYLTIRTNTPGQSVFNPVERAIASLSKKLGGISFSIDTFGNHLDSQGKIINKDLGLRNFRHAGEALCNIWQRDKIFGKPVYCEYVDEQSIPFSDIMFETNLGCNNEKANDEYEEPEVENVEDTEQVPWSWIENHAKMCKYSLDIQKCEVLECCSPKRAPEVATLLEPTNGFLPPVIQGKDNHFLNPIHTVQYLDSEKLAKYDEHCPSISAELYARLVCKKCKKYFPTHAFLLNHKCFAHPKGK</sequence>
<dbReference type="EMBL" id="CAJVPM010001755">
    <property type="protein sequence ID" value="CAG8473062.1"/>
    <property type="molecule type" value="Genomic_DNA"/>
</dbReference>
<proteinExistence type="predicted"/>
<dbReference type="Proteomes" id="UP000789860">
    <property type="component" value="Unassembled WGS sequence"/>
</dbReference>
<keyword evidence="2" id="KW-1185">Reference proteome</keyword>
<evidence type="ECO:0000313" key="1">
    <source>
        <dbReference type="EMBL" id="CAG8473062.1"/>
    </source>
</evidence>
<evidence type="ECO:0000313" key="2">
    <source>
        <dbReference type="Proteomes" id="UP000789860"/>
    </source>
</evidence>
<accession>A0ACA9KI35</accession>